<keyword evidence="11" id="KW-1185">Reference proteome</keyword>
<protein>
    <submittedName>
        <fullName evidence="10">Aldehyde ferredoxin oxidoreductase</fullName>
        <ecNumber evidence="10">1.2.7.5</ecNumber>
    </submittedName>
</protein>
<sequence length="578" mass="63487">MIREHFRVLLVDLSTGRSTISDVEGRNTVAGGSGLAAMLFEKYCIIDKPWNEPEQPLILTIGPLTGYFPLMSKTVCAFKSPYHDQYAESHGGGRSALSLRFADYDALVITGRAKTPSALVVGSRRIEIKDVHYLWGTDLQVAGKVLRQMFPGGGHRTILRIGPAGERLSPMACITADTYRHFGRLGGGAVMGSKNLKAIMIHGDSTFMLPESKDYAKVFDKVYKDMTDTDMMSKYHNLGTPGNVRVMNDLKALPIRNLQATTDPETEGITGERFAEVALLRNAACAGCPVGCIHIGFVRERFREENRYVYRQISYDHELIFAVGSMLGVMNCFEVLKLIDVAEKMGLDVMSPGVALAWATEALAKGIITEKETLVPLAFGNSASYQTAIQHLAYGTNEFYQILSQGTARAAERYGGGDFACVLGQEMAGYATGETFFVSQALGLRHSHLDSGGYSYDQKPKGKTVEDAVKFLINDEKGRVFLTSMVSCLFARGVYTDEVLGNCLRSVGYGTLADSMDSVAGEIQKLRWKMRVRTGYLPESVSIPKRFTEITTWKGAIDAAFMANLKNEYAKKILEIAG</sequence>
<name>A0A2U3QJU8_9BACT</name>
<keyword evidence="5 10" id="KW-0560">Oxidoreductase</keyword>
<evidence type="ECO:0000256" key="2">
    <source>
        <dbReference type="ARBA" id="ARBA00011032"/>
    </source>
</evidence>
<dbReference type="GO" id="GO:0009055">
    <property type="term" value="F:electron transfer activity"/>
    <property type="evidence" value="ECO:0007669"/>
    <property type="project" value="InterPro"/>
</dbReference>
<keyword evidence="4" id="KW-0479">Metal-binding</keyword>
<evidence type="ECO:0000256" key="3">
    <source>
        <dbReference type="ARBA" id="ARBA00022485"/>
    </source>
</evidence>
<dbReference type="Gene3D" id="1.10.599.10">
    <property type="entry name" value="Aldehyde Ferredoxin Oxidoreductase Protein, subunit A, domain 3"/>
    <property type="match status" value="1"/>
</dbReference>
<dbReference type="InterPro" id="IPR001203">
    <property type="entry name" value="OxRdtase_Ald_Fedxn_C"/>
</dbReference>
<evidence type="ECO:0000256" key="4">
    <source>
        <dbReference type="ARBA" id="ARBA00022723"/>
    </source>
</evidence>
<keyword evidence="7" id="KW-0411">Iron-sulfur</keyword>
<evidence type="ECO:0000256" key="6">
    <source>
        <dbReference type="ARBA" id="ARBA00023004"/>
    </source>
</evidence>
<feature type="domain" description="Aldehyde ferredoxin oxidoreductase N-terminal" evidence="9">
    <location>
        <begin position="5"/>
        <end position="205"/>
    </location>
</feature>
<organism evidence="10 11">
    <name type="scientific">Candidatus Sulfobium mesophilum</name>
    <dbReference type="NCBI Taxonomy" id="2016548"/>
    <lineage>
        <taxon>Bacteria</taxon>
        <taxon>Pseudomonadati</taxon>
        <taxon>Nitrospirota</taxon>
        <taxon>Nitrospiria</taxon>
        <taxon>Nitrospirales</taxon>
        <taxon>Nitrospiraceae</taxon>
        <taxon>Candidatus Sulfobium</taxon>
    </lineage>
</organism>
<dbReference type="InterPro" id="IPR013984">
    <property type="entry name" value="Ald_Fedxn_OxRdtase_dom2"/>
</dbReference>
<comment type="similarity">
    <text evidence="2">Belongs to the AOR/FOR family.</text>
</comment>
<dbReference type="InterPro" id="IPR036021">
    <property type="entry name" value="Tungsten_al_ferr_oxy-like_C"/>
</dbReference>
<dbReference type="EMBL" id="OUUY01000116">
    <property type="protein sequence ID" value="SPQ01693.1"/>
    <property type="molecule type" value="Genomic_DNA"/>
</dbReference>
<reference evidence="11" key="1">
    <citation type="submission" date="2018-03" db="EMBL/GenBank/DDBJ databases">
        <authorList>
            <person name="Zecchin S."/>
        </authorList>
    </citation>
    <scope>NUCLEOTIDE SEQUENCE [LARGE SCALE GENOMIC DNA]</scope>
</reference>
<dbReference type="PANTHER" id="PTHR30038">
    <property type="entry name" value="ALDEHYDE FERREDOXIN OXIDOREDUCTASE"/>
    <property type="match status" value="1"/>
</dbReference>
<dbReference type="PANTHER" id="PTHR30038:SF8">
    <property type="entry name" value="ALDEHYDE FERREDOXIN OXIDOREDUCTASE"/>
    <property type="match status" value="1"/>
</dbReference>
<evidence type="ECO:0000256" key="5">
    <source>
        <dbReference type="ARBA" id="ARBA00023002"/>
    </source>
</evidence>
<dbReference type="InterPro" id="IPR036503">
    <property type="entry name" value="Ald_Fedxn_OxRdtase_N_sf"/>
</dbReference>
<evidence type="ECO:0000256" key="1">
    <source>
        <dbReference type="ARBA" id="ARBA00001966"/>
    </source>
</evidence>
<comment type="cofactor">
    <cofactor evidence="8">
        <name>tungstopterin</name>
        <dbReference type="ChEBI" id="CHEBI:30402"/>
    </cofactor>
</comment>
<dbReference type="GO" id="GO:0033726">
    <property type="term" value="F:aldehyde ferredoxin oxidoreductase activity"/>
    <property type="evidence" value="ECO:0007669"/>
    <property type="project" value="UniProtKB-EC"/>
</dbReference>
<dbReference type="Pfam" id="PF02730">
    <property type="entry name" value="AFOR_N"/>
    <property type="match status" value="1"/>
</dbReference>
<proteinExistence type="inferred from homology"/>
<dbReference type="Proteomes" id="UP000245125">
    <property type="component" value="Unassembled WGS sequence"/>
</dbReference>
<dbReference type="SUPFAM" id="SSF56228">
    <property type="entry name" value="Aldehyde ferredoxin oxidoreductase, N-terminal domain"/>
    <property type="match status" value="1"/>
</dbReference>
<evidence type="ECO:0000259" key="9">
    <source>
        <dbReference type="SMART" id="SM00790"/>
    </source>
</evidence>
<accession>A0A2U3QJU8</accession>
<evidence type="ECO:0000256" key="7">
    <source>
        <dbReference type="ARBA" id="ARBA00023014"/>
    </source>
</evidence>
<dbReference type="GO" id="GO:0046872">
    <property type="term" value="F:metal ion binding"/>
    <property type="evidence" value="ECO:0007669"/>
    <property type="project" value="UniProtKB-KW"/>
</dbReference>
<gene>
    <name evidence="10" type="ORF">NBG4_670002</name>
</gene>
<evidence type="ECO:0000313" key="11">
    <source>
        <dbReference type="Proteomes" id="UP000245125"/>
    </source>
</evidence>
<dbReference type="InterPro" id="IPR013985">
    <property type="entry name" value="Ald_Fedxn_OxRdtase_dom3"/>
</dbReference>
<dbReference type="Gene3D" id="1.10.569.10">
    <property type="entry name" value="Aldehyde Ferredoxin Oxidoreductase Protein, subunit A, domain 2"/>
    <property type="match status" value="1"/>
</dbReference>
<dbReference type="Pfam" id="PF01314">
    <property type="entry name" value="AFOR_C"/>
    <property type="match status" value="1"/>
</dbReference>
<evidence type="ECO:0000256" key="8">
    <source>
        <dbReference type="ARBA" id="ARBA00049934"/>
    </source>
</evidence>
<keyword evidence="6" id="KW-0408">Iron</keyword>
<dbReference type="SUPFAM" id="SSF48310">
    <property type="entry name" value="Aldehyde ferredoxin oxidoreductase, C-terminal domains"/>
    <property type="match status" value="1"/>
</dbReference>
<dbReference type="EC" id="1.2.7.5" evidence="10"/>
<dbReference type="OrthoDB" id="9763894at2"/>
<evidence type="ECO:0000313" key="10">
    <source>
        <dbReference type="EMBL" id="SPQ01693.1"/>
    </source>
</evidence>
<dbReference type="GO" id="GO:0051539">
    <property type="term" value="F:4 iron, 4 sulfur cluster binding"/>
    <property type="evidence" value="ECO:0007669"/>
    <property type="project" value="UniProtKB-KW"/>
</dbReference>
<dbReference type="InterPro" id="IPR013983">
    <property type="entry name" value="Ald_Fedxn_OxRdtase_N"/>
</dbReference>
<keyword evidence="3" id="KW-0004">4Fe-4S</keyword>
<dbReference type="InterPro" id="IPR051919">
    <property type="entry name" value="W-dependent_AOR"/>
</dbReference>
<dbReference type="AlphaFoldDB" id="A0A2U3QJU8"/>
<dbReference type="SMART" id="SM00790">
    <property type="entry name" value="AFOR_N"/>
    <property type="match status" value="1"/>
</dbReference>
<comment type="cofactor">
    <cofactor evidence="1">
        <name>[4Fe-4S] cluster</name>
        <dbReference type="ChEBI" id="CHEBI:49883"/>
    </cofactor>
</comment>
<dbReference type="Gene3D" id="3.60.9.10">
    <property type="entry name" value="Aldehyde ferredoxin oxidoreductase, N-terminal domain"/>
    <property type="match status" value="1"/>
</dbReference>